<dbReference type="RefSeq" id="XP_005782775.1">
    <property type="nucleotide sequence ID" value="XM_005782718.1"/>
</dbReference>
<dbReference type="GeneID" id="17275618"/>
<dbReference type="HOGENOM" id="CLU_904437_0_0_1"/>
<proteinExistence type="predicted"/>
<protein>
    <recommendedName>
        <fullName evidence="3">Ubiquitin-like domain-containing protein</fullName>
    </recommendedName>
</protein>
<evidence type="ECO:0000313" key="1">
    <source>
        <dbReference type="EnsemblProtists" id="EOD30346"/>
    </source>
</evidence>
<dbReference type="KEGG" id="ehx:EMIHUDRAFT_365490"/>
<organism evidence="1 2">
    <name type="scientific">Emiliania huxleyi (strain CCMP1516)</name>
    <dbReference type="NCBI Taxonomy" id="280463"/>
    <lineage>
        <taxon>Eukaryota</taxon>
        <taxon>Haptista</taxon>
        <taxon>Haptophyta</taxon>
        <taxon>Prymnesiophyceae</taxon>
        <taxon>Isochrysidales</taxon>
        <taxon>Noelaerhabdaceae</taxon>
        <taxon>Emiliania</taxon>
    </lineage>
</organism>
<sequence length="308" mass="32202">MSRFAFAGDGAYPGDGGRELQRLWMLGTWRPLKQCDGRYVSRNVEWSALALRELCESVGVTAAGHVVTCREAGPRDDEVQCVRLRGGGGLLTYAKEADGGVARHVHTLNTESGLARKLLALGGGADGRLVRALSDARAAHLFSSLCRLLERVEEPARTQAAPPLATALRLAAARVGAHSAGCPAPAAPAPDTSAAAAPAAPLLRLSLVGAHGVLPSKCRKCDVDTVVLVAPTHAAISEVAVRKLRLKCKERGRVLLTLKKGSGALAAGAVLPREEADLHAWGLRNDAVVAVSVADAGPPPRRQSQSEK</sequence>
<reference evidence="2" key="1">
    <citation type="journal article" date="2013" name="Nature">
        <title>Pan genome of the phytoplankton Emiliania underpins its global distribution.</title>
        <authorList>
            <person name="Read B.A."/>
            <person name="Kegel J."/>
            <person name="Klute M.J."/>
            <person name="Kuo A."/>
            <person name="Lefebvre S.C."/>
            <person name="Maumus F."/>
            <person name="Mayer C."/>
            <person name="Miller J."/>
            <person name="Monier A."/>
            <person name="Salamov A."/>
            <person name="Young J."/>
            <person name="Aguilar M."/>
            <person name="Claverie J.M."/>
            <person name="Frickenhaus S."/>
            <person name="Gonzalez K."/>
            <person name="Herman E.K."/>
            <person name="Lin Y.C."/>
            <person name="Napier J."/>
            <person name="Ogata H."/>
            <person name="Sarno A.F."/>
            <person name="Shmutz J."/>
            <person name="Schroeder D."/>
            <person name="de Vargas C."/>
            <person name="Verret F."/>
            <person name="von Dassow P."/>
            <person name="Valentin K."/>
            <person name="Van de Peer Y."/>
            <person name="Wheeler G."/>
            <person name="Dacks J.B."/>
            <person name="Delwiche C.F."/>
            <person name="Dyhrman S.T."/>
            <person name="Glockner G."/>
            <person name="John U."/>
            <person name="Richards T."/>
            <person name="Worden A.Z."/>
            <person name="Zhang X."/>
            <person name="Grigoriev I.V."/>
            <person name="Allen A.E."/>
            <person name="Bidle K."/>
            <person name="Borodovsky M."/>
            <person name="Bowler C."/>
            <person name="Brownlee C."/>
            <person name="Cock J.M."/>
            <person name="Elias M."/>
            <person name="Gladyshev V.N."/>
            <person name="Groth M."/>
            <person name="Guda C."/>
            <person name="Hadaegh A."/>
            <person name="Iglesias-Rodriguez M.D."/>
            <person name="Jenkins J."/>
            <person name="Jones B.M."/>
            <person name="Lawson T."/>
            <person name="Leese F."/>
            <person name="Lindquist E."/>
            <person name="Lobanov A."/>
            <person name="Lomsadze A."/>
            <person name="Malik S.B."/>
            <person name="Marsh M.E."/>
            <person name="Mackinder L."/>
            <person name="Mock T."/>
            <person name="Mueller-Roeber B."/>
            <person name="Pagarete A."/>
            <person name="Parker M."/>
            <person name="Probert I."/>
            <person name="Quesneville H."/>
            <person name="Raines C."/>
            <person name="Rensing S.A."/>
            <person name="Riano-Pachon D.M."/>
            <person name="Richier S."/>
            <person name="Rokitta S."/>
            <person name="Shiraiwa Y."/>
            <person name="Soanes D.M."/>
            <person name="van der Giezen M."/>
            <person name="Wahlund T.M."/>
            <person name="Williams B."/>
            <person name="Wilson W."/>
            <person name="Wolfe G."/>
            <person name="Wurch L.L."/>
        </authorList>
    </citation>
    <scope>NUCLEOTIDE SEQUENCE</scope>
</reference>
<reference evidence="1" key="2">
    <citation type="submission" date="2024-10" db="UniProtKB">
        <authorList>
            <consortium name="EnsemblProtists"/>
        </authorList>
    </citation>
    <scope>IDENTIFICATION</scope>
</reference>
<dbReference type="PaxDb" id="2903-EOD30346"/>
<name>A0A0D3K3L1_EMIH1</name>
<keyword evidence="2" id="KW-1185">Reference proteome</keyword>
<evidence type="ECO:0008006" key="3">
    <source>
        <dbReference type="Google" id="ProtNLM"/>
    </source>
</evidence>
<accession>A0A0D3K3L1</accession>
<evidence type="ECO:0000313" key="2">
    <source>
        <dbReference type="Proteomes" id="UP000013827"/>
    </source>
</evidence>
<dbReference type="eggNOG" id="ENOG502S9NT">
    <property type="taxonomic scope" value="Eukaryota"/>
</dbReference>
<dbReference type="EnsemblProtists" id="EOD30346">
    <property type="protein sequence ID" value="EOD30346"/>
    <property type="gene ID" value="EMIHUDRAFT_365490"/>
</dbReference>
<dbReference type="Proteomes" id="UP000013827">
    <property type="component" value="Unassembled WGS sequence"/>
</dbReference>
<dbReference type="AlphaFoldDB" id="A0A0D3K3L1"/>